<reference evidence="1 2" key="1">
    <citation type="submission" date="2016-02" db="EMBL/GenBank/DDBJ databases">
        <title>Genome analysis of coral dinoflagellate symbionts highlights evolutionary adaptations to a symbiotic lifestyle.</title>
        <authorList>
            <person name="Aranda M."/>
            <person name="Li Y."/>
            <person name="Liew Y.J."/>
            <person name="Baumgarten S."/>
            <person name="Simakov O."/>
            <person name="Wilson M."/>
            <person name="Piel J."/>
            <person name="Ashoor H."/>
            <person name="Bougouffa S."/>
            <person name="Bajic V.B."/>
            <person name="Ryu T."/>
            <person name="Ravasi T."/>
            <person name="Bayer T."/>
            <person name="Micklem G."/>
            <person name="Kim H."/>
            <person name="Bhak J."/>
            <person name="Lajeunesse T.C."/>
            <person name="Voolstra C.R."/>
        </authorList>
    </citation>
    <scope>NUCLEOTIDE SEQUENCE [LARGE SCALE GENOMIC DNA]</scope>
    <source>
        <strain evidence="1 2">CCMP2467</strain>
    </source>
</reference>
<gene>
    <name evidence="1" type="ORF">AK812_SmicGene3092</name>
</gene>
<dbReference type="Proteomes" id="UP000186817">
    <property type="component" value="Unassembled WGS sequence"/>
</dbReference>
<evidence type="ECO:0000313" key="1">
    <source>
        <dbReference type="EMBL" id="OLQ12914.1"/>
    </source>
</evidence>
<dbReference type="OrthoDB" id="10326852at2759"/>
<dbReference type="AlphaFoldDB" id="A0A1Q9EZK6"/>
<keyword evidence="2" id="KW-1185">Reference proteome</keyword>
<sequence>MAEIGADPVQCRRGVVTFAITVKAARSCGPLVFSSHDVRYCCVSARVLSWLVCEPGSTAAGYRKSMADLDEFDEAERAFENQYEKVEPSLLGEGTYGKAFAPDFVRVLLDFGIDGVSHVAVFDLICNRFR</sequence>
<name>A0A1Q9EZK6_SYMMI</name>
<organism evidence="1 2">
    <name type="scientific">Symbiodinium microadriaticum</name>
    <name type="common">Dinoflagellate</name>
    <name type="synonym">Zooxanthella microadriatica</name>
    <dbReference type="NCBI Taxonomy" id="2951"/>
    <lineage>
        <taxon>Eukaryota</taxon>
        <taxon>Sar</taxon>
        <taxon>Alveolata</taxon>
        <taxon>Dinophyceae</taxon>
        <taxon>Suessiales</taxon>
        <taxon>Symbiodiniaceae</taxon>
        <taxon>Symbiodinium</taxon>
    </lineage>
</organism>
<proteinExistence type="predicted"/>
<comment type="caution">
    <text evidence="1">The sequence shown here is derived from an EMBL/GenBank/DDBJ whole genome shotgun (WGS) entry which is preliminary data.</text>
</comment>
<evidence type="ECO:0000313" key="2">
    <source>
        <dbReference type="Proteomes" id="UP000186817"/>
    </source>
</evidence>
<accession>A0A1Q9EZK6</accession>
<dbReference type="EMBL" id="LSRX01000036">
    <property type="protein sequence ID" value="OLQ12914.1"/>
    <property type="molecule type" value="Genomic_DNA"/>
</dbReference>
<protein>
    <submittedName>
        <fullName evidence="1">Uncharacterized protein</fullName>
    </submittedName>
</protein>